<dbReference type="PRINTS" id="PR00105">
    <property type="entry name" value="C5METTRFRASE"/>
</dbReference>
<dbReference type="NCBIfam" id="TIGR00675">
    <property type="entry name" value="dcm"/>
    <property type="match status" value="1"/>
</dbReference>
<evidence type="ECO:0000313" key="6">
    <source>
        <dbReference type="EMBL" id="QJA45914.1"/>
    </source>
</evidence>
<evidence type="ECO:0000256" key="4">
    <source>
        <dbReference type="ARBA" id="ARBA00022691"/>
    </source>
</evidence>
<dbReference type="InterPro" id="IPR001525">
    <property type="entry name" value="C5_MeTfrase"/>
</dbReference>
<keyword evidence="3 6" id="KW-0808">Transferase</keyword>
<feature type="region of interest" description="Disordered" evidence="5">
    <location>
        <begin position="226"/>
        <end position="257"/>
    </location>
</feature>
<evidence type="ECO:0000256" key="1">
    <source>
        <dbReference type="ARBA" id="ARBA00011975"/>
    </source>
</evidence>
<dbReference type="Gene3D" id="3.40.50.150">
    <property type="entry name" value="Vaccinia Virus protein VP39"/>
    <property type="match status" value="1"/>
</dbReference>
<dbReference type="PROSITE" id="PS51679">
    <property type="entry name" value="SAM_MT_C5"/>
    <property type="match status" value="1"/>
</dbReference>
<dbReference type="GO" id="GO:0003886">
    <property type="term" value="F:DNA (cytosine-5-)-methyltransferase activity"/>
    <property type="evidence" value="ECO:0007669"/>
    <property type="project" value="UniProtKB-EC"/>
</dbReference>
<dbReference type="Pfam" id="PF00145">
    <property type="entry name" value="DNA_methylase"/>
    <property type="match status" value="2"/>
</dbReference>
<dbReference type="EC" id="2.1.1.37" evidence="1"/>
<dbReference type="AlphaFoldDB" id="A0A6H1ZED5"/>
<dbReference type="EMBL" id="MT144616">
    <property type="protein sequence ID" value="QJH95290.1"/>
    <property type="molecule type" value="Genomic_DNA"/>
</dbReference>
<keyword evidence="4" id="KW-0949">S-adenosyl-L-methionine</keyword>
<dbReference type="PANTHER" id="PTHR46098">
    <property type="entry name" value="TRNA (CYTOSINE(38)-C(5))-METHYLTRANSFERASE"/>
    <property type="match status" value="1"/>
</dbReference>
<evidence type="ECO:0000256" key="5">
    <source>
        <dbReference type="SAM" id="MobiDB-lite"/>
    </source>
</evidence>
<name>A0A6H1ZED5_9ZZZZ</name>
<reference evidence="6" key="1">
    <citation type="submission" date="2020-03" db="EMBL/GenBank/DDBJ databases">
        <title>The deep terrestrial virosphere.</title>
        <authorList>
            <person name="Holmfeldt K."/>
            <person name="Nilsson E."/>
            <person name="Simone D."/>
            <person name="Lopez-Fernandez M."/>
            <person name="Wu X."/>
            <person name="de Brujin I."/>
            <person name="Lundin D."/>
            <person name="Andersson A."/>
            <person name="Bertilsson S."/>
            <person name="Dopson M."/>
        </authorList>
    </citation>
    <scope>NUCLEOTIDE SEQUENCE</scope>
    <source>
        <strain evidence="6">TM448A00287</strain>
        <strain evidence="7">TM448B00362</strain>
    </source>
</reference>
<dbReference type="InterPro" id="IPR018117">
    <property type="entry name" value="C5_DNA_meth_AS"/>
</dbReference>
<dbReference type="InterPro" id="IPR050750">
    <property type="entry name" value="C5-MTase"/>
</dbReference>
<feature type="compositionally biased region" description="Basic and acidic residues" evidence="5">
    <location>
        <begin position="226"/>
        <end position="240"/>
    </location>
</feature>
<evidence type="ECO:0000313" key="7">
    <source>
        <dbReference type="EMBL" id="QJH95290.1"/>
    </source>
</evidence>
<protein>
    <recommendedName>
        <fullName evidence="1">DNA (cytosine-5-)-methyltransferase</fullName>
        <ecNumber evidence="1">2.1.1.37</ecNumber>
    </recommendedName>
</protein>
<evidence type="ECO:0000256" key="2">
    <source>
        <dbReference type="ARBA" id="ARBA00022603"/>
    </source>
</evidence>
<accession>A0A6H1ZED5</accession>
<evidence type="ECO:0000256" key="3">
    <source>
        <dbReference type="ARBA" id="ARBA00022679"/>
    </source>
</evidence>
<dbReference type="InterPro" id="IPR031303">
    <property type="entry name" value="C5_meth_CS"/>
</dbReference>
<dbReference type="InterPro" id="IPR029063">
    <property type="entry name" value="SAM-dependent_MTases_sf"/>
</dbReference>
<dbReference type="GO" id="GO:0032259">
    <property type="term" value="P:methylation"/>
    <property type="evidence" value="ECO:0007669"/>
    <property type="project" value="UniProtKB-KW"/>
</dbReference>
<dbReference type="SUPFAM" id="SSF53335">
    <property type="entry name" value="S-adenosyl-L-methionine-dependent methyltransferases"/>
    <property type="match status" value="1"/>
</dbReference>
<dbReference type="PANTHER" id="PTHR46098:SF1">
    <property type="entry name" value="TRNA (CYTOSINE(38)-C(5))-METHYLTRANSFERASE"/>
    <property type="match status" value="1"/>
</dbReference>
<gene>
    <name evidence="6" type="ORF">TM448A00287_0036</name>
    <name evidence="7" type="ORF">TM448B00362_0036</name>
</gene>
<dbReference type="PROSITE" id="PS00095">
    <property type="entry name" value="C5_MTASE_2"/>
    <property type="match status" value="1"/>
</dbReference>
<proteinExistence type="predicted"/>
<sequence>MNPIRHIDLFSGIGGFSIAVEAVWPNSEHIFCEIDPYCQALLKKRFERSVIFDDIRKFTADTYWNRLQESRPELKTDGDRQFFKVVTDSANTRTKRMCEGENPTSKIDLLTGGFPCQPFSTAGKRKGTTDDRYLWPEMLRVIQEFEPTWVVAENVRGLLTIESGMVFEQVLTDLEGKGYEVQPLIIPACAINAPHRRDRVWIIAKHTKGKFGDLCGYRSREEAEDSRLGKSNQYEDRKNTSDTQSWESRESSKSQGWENFSGRNWETNWLEVATRFCGVDDGLSARVDGLELSKSRHRIERLKGLGNAIVPQVAIELFKAIMMS</sequence>
<keyword evidence="2 6" id="KW-0489">Methyltransferase</keyword>
<dbReference type="PROSITE" id="PS00094">
    <property type="entry name" value="C5_MTASE_1"/>
    <property type="match status" value="1"/>
</dbReference>
<organism evidence="6">
    <name type="scientific">viral metagenome</name>
    <dbReference type="NCBI Taxonomy" id="1070528"/>
    <lineage>
        <taxon>unclassified sequences</taxon>
        <taxon>metagenomes</taxon>
        <taxon>organismal metagenomes</taxon>
    </lineage>
</organism>
<dbReference type="EMBL" id="MT143999">
    <property type="protein sequence ID" value="QJA45914.1"/>
    <property type="molecule type" value="Genomic_DNA"/>
</dbReference>